<keyword evidence="4 8" id="KW-0067">ATP-binding</keyword>
<evidence type="ECO:0000256" key="2">
    <source>
        <dbReference type="ARBA" id="ARBA00022741"/>
    </source>
</evidence>
<keyword evidence="7 8" id="KW-0804">Transcription</keyword>
<feature type="domain" description="ATP-cone" evidence="9">
    <location>
        <begin position="49"/>
        <end position="139"/>
    </location>
</feature>
<keyword evidence="5 8" id="KW-0805">Transcription regulation</keyword>
<keyword evidence="3 8" id="KW-0862">Zinc</keyword>
<protein>
    <recommendedName>
        <fullName evidence="8">Transcriptional repressor NrdR</fullName>
    </recommendedName>
</protein>
<evidence type="ECO:0000256" key="5">
    <source>
        <dbReference type="ARBA" id="ARBA00023015"/>
    </source>
</evidence>
<dbReference type="GO" id="GO:0005524">
    <property type="term" value="F:ATP binding"/>
    <property type="evidence" value="ECO:0007669"/>
    <property type="project" value="UniProtKB-UniRule"/>
</dbReference>
<evidence type="ECO:0000256" key="4">
    <source>
        <dbReference type="ARBA" id="ARBA00022840"/>
    </source>
</evidence>
<keyword evidence="8" id="KW-0863">Zinc-finger</keyword>
<evidence type="ECO:0000256" key="8">
    <source>
        <dbReference type="HAMAP-Rule" id="MF_00440"/>
    </source>
</evidence>
<dbReference type="PANTHER" id="PTHR30455:SF2">
    <property type="entry name" value="TRANSCRIPTIONAL REPRESSOR NRDR"/>
    <property type="match status" value="1"/>
</dbReference>
<dbReference type="NCBIfam" id="TIGR00244">
    <property type="entry name" value="transcriptional regulator NrdR"/>
    <property type="match status" value="1"/>
</dbReference>
<evidence type="ECO:0000256" key="6">
    <source>
        <dbReference type="ARBA" id="ARBA00023125"/>
    </source>
</evidence>
<reference evidence="10" key="1">
    <citation type="submission" date="2018-07" db="EMBL/GenBank/DDBJ databases">
        <authorList>
            <person name="Somerville V."/>
        </authorList>
    </citation>
    <scope>NUCLEOTIDE SEQUENCE</scope>
    <source>
        <strain evidence="10">NWC_2_2</strain>
    </source>
</reference>
<dbReference type="GeneID" id="69669312"/>
<name>A0A061CIL4_LACDL</name>
<dbReference type="Proteomes" id="UP001200334">
    <property type="component" value="Unassembled WGS sequence"/>
</dbReference>
<dbReference type="EMBL" id="CP031023">
    <property type="protein sequence ID" value="AZA15767.1"/>
    <property type="molecule type" value="Genomic_DNA"/>
</dbReference>
<keyword evidence="2 8" id="KW-0547">Nucleotide-binding</keyword>
<sequence>MLCPNCHQNASRVIDSRPTDEGRTIRRRRECENCGYRFTTFERVEQSPLLVIKNDGTREAFSREKILNGVAAACQKRPVTSEQLNKLVDNVENRIRAKGVSEIYSKEIGELVMDQLADIDDVAYIRFASIYRQFTDMSSFMKTMEDMMDRHSKAK</sequence>
<dbReference type="GO" id="GO:0008270">
    <property type="term" value="F:zinc ion binding"/>
    <property type="evidence" value="ECO:0007669"/>
    <property type="project" value="UniProtKB-UniRule"/>
</dbReference>
<dbReference type="AlphaFoldDB" id="A0A061CIL4"/>
<dbReference type="RefSeq" id="WP_002879222.1">
    <property type="nucleotide sequence ID" value="NZ_BJLK01000047.1"/>
</dbReference>
<keyword evidence="1 8" id="KW-0678">Repressor</keyword>
<gene>
    <name evidence="8 11" type="primary">nrdR</name>
    <name evidence="10" type="ORF">DQL93_03785</name>
    <name evidence="11" type="ORF">LOB85_09115</name>
</gene>
<feature type="zinc finger region" evidence="8">
    <location>
        <begin position="3"/>
        <end position="34"/>
    </location>
</feature>
<keyword evidence="8" id="KW-0479">Metal-binding</keyword>
<dbReference type="InterPro" id="IPR055173">
    <property type="entry name" value="NrdR-like_N"/>
</dbReference>
<evidence type="ECO:0000313" key="11">
    <source>
        <dbReference type="EMBL" id="MCD5564246.1"/>
    </source>
</evidence>
<dbReference type="Pfam" id="PF22811">
    <property type="entry name" value="Zn_ribbon_NrdR"/>
    <property type="match status" value="1"/>
</dbReference>
<evidence type="ECO:0000313" key="12">
    <source>
        <dbReference type="Proteomes" id="UP001200334"/>
    </source>
</evidence>
<dbReference type="PROSITE" id="PS51161">
    <property type="entry name" value="ATP_CONE"/>
    <property type="match status" value="1"/>
</dbReference>
<dbReference type="InterPro" id="IPR005144">
    <property type="entry name" value="ATP-cone_dom"/>
</dbReference>
<evidence type="ECO:0000259" key="9">
    <source>
        <dbReference type="PROSITE" id="PS51161"/>
    </source>
</evidence>
<dbReference type="InterPro" id="IPR003796">
    <property type="entry name" value="RNR_NrdR-like"/>
</dbReference>
<evidence type="ECO:0000313" key="10">
    <source>
        <dbReference type="EMBL" id="AZA15767.1"/>
    </source>
</evidence>
<dbReference type="Pfam" id="PF03477">
    <property type="entry name" value="ATP-cone"/>
    <property type="match status" value="1"/>
</dbReference>
<evidence type="ECO:0000256" key="1">
    <source>
        <dbReference type="ARBA" id="ARBA00022491"/>
    </source>
</evidence>
<accession>A0A061CIL4</accession>
<proteinExistence type="inferred from homology"/>
<comment type="similarity">
    <text evidence="8">Belongs to the NrdR family.</text>
</comment>
<dbReference type="PANTHER" id="PTHR30455">
    <property type="entry name" value="TRANSCRIPTIONAL REPRESSOR NRDR"/>
    <property type="match status" value="1"/>
</dbReference>
<keyword evidence="6 8" id="KW-0238">DNA-binding</keyword>
<dbReference type="HAMAP" id="MF_00440">
    <property type="entry name" value="NrdR"/>
    <property type="match status" value="1"/>
</dbReference>
<dbReference type="GO" id="GO:0045892">
    <property type="term" value="P:negative regulation of DNA-templated transcription"/>
    <property type="evidence" value="ECO:0007669"/>
    <property type="project" value="UniProtKB-UniRule"/>
</dbReference>
<dbReference type="GO" id="GO:0003677">
    <property type="term" value="F:DNA binding"/>
    <property type="evidence" value="ECO:0007669"/>
    <property type="project" value="UniProtKB-KW"/>
</dbReference>
<comment type="function">
    <text evidence="8">Negatively regulates transcription of bacterial ribonucleotide reductase nrd genes and operons by binding to NrdR-boxes.</text>
</comment>
<dbReference type="SMR" id="A0A061CIL4"/>
<reference evidence="11 12" key="2">
    <citation type="submission" date="2021-12" db="EMBL/GenBank/DDBJ databases">
        <title>Antimicrobial susceptibility of Lactobacillus delbrueckii subsp. lactis obtained from milk products and other habitats.</title>
        <authorList>
            <person name="Shani N."/>
        </authorList>
    </citation>
    <scope>NUCLEOTIDE SEQUENCE [LARGE SCALE GENOMIC DNA]</scope>
    <source>
        <strain evidence="11 12">FAM 21755</strain>
    </source>
</reference>
<evidence type="ECO:0000256" key="7">
    <source>
        <dbReference type="ARBA" id="ARBA00023163"/>
    </source>
</evidence>
<dbReference type="OrthoDB" id="9807461at2"/>
<organism evidence="10">
    <name type="scientific">Lactobacillus delbrueckii subsp. lactis</name>
    <dbReference type="NCBI Taxonomy" id="29397"/>
    <lineage>
        <taxon>Bacteria</taxon>
        <taxon>Bacillati</taxon>
        <taxon>Bacillota</taxon>
        <taxon>Bacilli</taxon>
        <taxon>Lactobacillales</taxon>
        <taxon>Lactobacillaceae</taxon>
        <taxon>Lactobacillus</taxon>
    </lineage>
</organism>
<dbReference type="EMBL" id="JAJNUY010000057">
    <property type="protein sequence ID" value="MCD5564246.1"/>
    <property type="molecule type" value="Genomic_DNA"/>
</dbReference>
<evidence type="ECO:0000256" key="3">
    <source>
        <dbReference type="ARBA" id="ARBA00022833"/>
    </source>
</evidence>
<comment type="cofactor">
    <cofactor evidence="8">
        <name>Zn(2+)</name>
        <dbReference type="ChEBI" id="CHEBI:29105"/>
    </cofactor>
    <text evidence="8">Binds 1 zinc ion.</text>
</comment>